<evidence type="ECO:0000256" key="1">
    <source>
        <dbReference type="SAM" id="MobiDB-lite"/>
    </source>
</evidence>
<dbReference type="AlphaFoldDB" id="A8PUD5"/>
<protein>
    <submittedName>
        <fullName evidence="2">Uncharacterized protein</fullName>
    </submittedName>
</protein>
<name>A8PUD5_MALGO</name>
<dbReference type="KEGG" id="mgl:MGL_0662"/>
<dbReference type="GeneID" id="5856365"/>
<dbReference type="VEuPathDB" id="FungiDB:MGL_0662"/>
<proteinExistence type="predicted"/>
<dbReference type="STRING" id="425265.A8PUD5"/>
<dbReference type="InParanoid" id="A8PUD5"/>
<gene>
    <name evidence="2" type="ORF">MGL_0662</name>
</gene>
<feature type="region of interest" description="Disordered" evidence="1">
    <location>
        <begin position="179"/>
        <end position="206"/>
    </location>
</feature>
<dbReference type="OrthoDB" id="3363103at2759"/>
<feature type="region of interest" description="Disordered" evidence="1">
    <location>
        <begin position="79"/>
        <end position="112"/>
    </location>
</feature>
<keyword evidence="3" id="KW-1185">Reference proteome</keyword>
<evidence type="ECO:0000313" key="2">
    <source>
        <dbReference type="EMBL" id="EDP44855.1"/>
    </source>
</evidence>
<accession>A8PUD5</accession>
<comment type="caution">
    <text evidence="2">The sequence shown here is derived from an EMBL/GenBank/DDBJ whole genome shotgun (WGS) entry which is preliminary data.</text>
</comment>
<dbReference type="Proteomes" id="UP000008837">
    <property type="component" value="Unassembled WGS sequence"/>
</dbReference>
<sequence>MLHRLKISPSEYDNVGSAAYGQGAQFYQDAPLPPSHSSPSYSARDFATVPISSMSSMPSGTAAPTAASAAAAVPVTASAATPSRSAVIPPTSLPTSAGAAAPAPAPYPASRTRGAADNVVGMSGPATRPPRSTADAQQMPAAAPTPAWRRSAAASQTPGAYYEADPDLLTTTYEDTWASADSPYGRAGVGRVTDDDPPPPRAVHMQPGQVYTNVSPLGAFTHM</sequence>
<dbReference type="RefSeq" id="XP_001732069.1">
    <property type="nucleotide sequence ID" value="XM_001732017.1"/>
</dbReference>
<dbReference type="EMBL" id="AAYY01000002">
    <property type="protein sequence ID" value="EDP44855.1"/>
    <property type="molecule type" value="Genomic_DNA"/>
</dbReference>
<evidence type="ECO:0000313" key="3">
    <source>
        <dbReference type="Proteomes" id="UP000008837"/>
    </source>
</evidence>
<reference evidence="2 3" key="1">
    <citation type="journal article" date="2007" name="Proc. Natl. Acad. Sci. U.S.A.">
        <title>Dandruff-associated Malassezia genomes reveal convergent and divergent virulence traits shared with plant and human fungal pathogens.</title>
        <authorList>
            <person name="Xu J."/>
            <person name="Saunders C.W."/>
            <person name="Hu P."/>
            <person name="Grant R.A."/>
            <person name="Boekhout T."/>
            <person name="Kuramae E.E."/>
            <person name="Kronstad J.W."/>
            <person name="Deangelis Y.M."/>
            <person name="Reeder N.L."/>
            <person name="Johnstone K.R."/>
            <person name="Leland M."/>
            <person name="Fieno A.M."/>
            <person name="Begley W.M."/>
            <person name="Sun Y."/>
            <person name="Lacey M.P."/>
            <person name="Chaudhary T."/>
            <person name="Keough T."/>
            <person name="Chu L."/>
            <person name="Sears R."/>
            <person name="Yuan B."/>
            <person name="Dawson T.L.Jr."/>
        </authorList>
    </citation>
    <scope>NUCLEOTIDE SEQUENCE [LARGE SCALE GENOMIC DNA]</scope>
    <source>
        <strain evidence="3">ATCC MYA-4612 / CBS 7966</strain>
    </source>
</reference>
<organism evidence="2 3">
    <name type="scientific">Malassezia globosa (strain ATCC MYA-4612 / CBS 7966)</name>
    <name type="common">Dandruff-associated fungus</name>
    <dbReference type="NCBI Taxonomy" id="425265"/>
    <lineage>
        <taxon>Eukaryota</taxon>
        <taxon>Fungi</taxon>
        <taxon>Dikarya</taxon>
        <taxon>Basidiomycota</taxon>
        <taxon>Ustilaginomycotina</taxon>
        <taxon>Malasseziomycetes</taxon>
        <taxon>Malasseziales</taxon>
        <taxon>Malasseziaceae</taxon>
        <taxon>Malassezia</taxon>
    </lineage>
</organism>